<gene>
    <name evidence="4" type="ORF">K4G66_09980</name>
</gene>
<evidence type="ECO:0000256" key="1">
    <source>
        <dbReference type="SAM" id="Phobius"/>
    </source>
</evidence>
<dbReference type="PANTHER" id="PTHR30273:SF2">
    <property type="entry name" value="PROTEIN FECR"/>
    <property type="match status" value="1"/>
</dbReference>
<reference evidence="4" key="1">
    <citation type="journal article" date="2023" name="Comput. Struct. Biotechnol. J.">
        <title>Discovery of a novel marine Bacteroidetes with a rich repertoire of carbohydrate-active enzymes.</title>
        <authorList>
            <person name="Chen B."/>
            <person name="Liu G."/>
            <person name="Chen Q."/>
            <person name="Wang H."/>
            <person name="Liu L."/>
            <person name="Tang K."/>
        </authorList>
    </citation>
    <scope>NUCLEOTIDE SEQUENCE</scope>
    <source>
        <strain evidence="4">TK19036</strain>
    </source>
</reference>
<dbReference type="InterPro" id="IPR012373">
    <property type="entry name" value="Ferrdict_sens_TM"/>
</dbReference>
<dbReference type="PANTHER" id="PTHR30273">
    <property type="entry name" value="PERIPLASMIC SIGNAL SENSOR AND SIGMA FACTOR ACTIVATOR FECR-RELATED"/>
    <property type="match status" value="1"/>
</dbReference>
<dbReference type="AlphaFoldDB" id="A0AA49GTR7"/>
<name>A0AA49GTR7_9BACT</name>
<dbReference type="InterPro" id="IPR006860">
    <property type="entry name" value="FecR"/>
</dbReference>
<dbReference type="PIRSF" id="PIRSF018266">
    <property type="entry name" value="FecR"/>
    <property type="match status" value="1"/>
</dbReference>
<dbReference type="Pfam" id="PF04773">
    <property type="entry name" value="FecR"/>
    <property type="match status" value="1"/>
</dbReference>
<dbReference type="Gene3D" id="3.55.50.30">
    <property type="match status" value="1"/>
</dbReference>
<dbReference type="EMBL" id="CP120682">
    <property type="protein sequence ID" value="WKN39030.1"/>
    <property type="molecule type" value="Genomic_DNA"/>
</dbReference>
<keyword evidence="1" id="KW-0812">Transmembrane</keyword>
<dbReference type="InterPro" id="IPR032508">
    <property type="entry name" value="FecR_C"/>
</dbReference>
<feature type="domain" description="FecR protein" evidence="2">
    <location>
        <begin position="133"/>
        <end position="223"/>
    </location>
</feature>
<keyword evidence="1" id="KW-1133">Transmembrane helix</keyword>
<organism evidence="4">
    <name type="scientific">Roseihalotalea indica</name>
    <dbReference type="NCBI Taxonomy" id="2867963"/>
    <lineage>
        <taxon>Bacteria</taxon>
        <taxon>Pseudomonadati</taxon>
        <taxon>Bacteroidota</taxon>
        <taxon>Cytophagia</taxon>
        <taxon>Cytophagales</taxon>
        <taxon>Catalimonadaceae</taxon>
        <taxon>Roseihalotalea</taxon>
    </lineage>
</organism>
<accession>A0AA49GTR7</accession>
<feature type="domain" description="Protein FecR C-terminal" evidence="3">
    <location>
        <begin position="268"/>
        <end position="334"/>
    </location>
</feature>
<protein>
    <submittedName>
        <fullName evidence="4">FecR domain-containing protein</fullName>
    </submittedName>
</protein>
<dbReference type="Pfam" id="PF16344">
    <property type="entry name" value="FecR_C"/>
    <property type="match status" value="1"/>
</dbReference>
<proteinExistence type="predicted"/>
<evidence type="ECO:0000313" key="4">
    <source>
        <dbReference type="EMBL" id="WKN39030.1"/>
    </source>
</evidence>
<keyword evidence="1" id="KW-0472">Membrane</keyword>
<evidence type="ECO:0000259" key="2">
    <source>
        <dbReference type="Pfam" id="PF04773"/>
    </source>
</evidence>
<evidence type="ECO:0000259" key="3">
    <source>
        <dbReference type="Pfam" id="PF16344"/>
    </source>
</evidence>
<dbReference type="Gene3D" id="2.60.120.1440">
    <property type="match status" value="1"/>
</dbReference>
<dbReference type="GO" id="GO:0016989">
    <property type="term" value="F:sigma factor antagonist activity"/>
    <property type="evidence" value="ECO:0007669"/>
    <property type="project" value="TreeGrafter"/>
</dbReference>
<dbReference type="FunFam" id="2.60.120.1440:FF:000001">
    <property type="entry name" value="Putative anti-sigma factor"/>
    <property type="match status" value="1"/>
</dbReference>
<sequence>MSNHYSDIDRLISLYLSNRASESEKQELEEWLQASEANRDVFRQLKKVWATPARHEHSDELHSVRDQIWIEGTEPQPEVLLSKPRRLHVVYWSKVAATLLIFLMGAWLLSYLIQRNTTVIPETVDLVSQVNPAGQRSTHRLPDGTKVWLNAESSLEYPEKFSDTLRLVKLKGEAFFEVAKDRSKPFIVEADGTKTEALGTAFNINAYPENSSVTIALLEGKVRIEDIAHRQTAILSPGEELLATKETEHFDRRAFDYEKAFGWKESILILDGVNFVSFCRTIEKWYGVKVKVNGTPSDDWHIRARYQHEDLRHVLRDICFNKNIEFEINDKNVVLTF</sequence>
<feature type="transmembrane region" description="Helical" evidence="1">
    <location>
        <begin position="91"/>
        <end position="113"/>
    </location>
</feature>
<reference evidence="4" key="2">
    <citation type="journal article" date="2024" name="Antonie Van Leeuwenhoek">
        <title>Roseihalotalea indica gen. nov., sp. nov., a halophilic Bacteroidetes from mesopelagic Southwest Indian Ocean with higher carbohydrate metabolic potential.</title>
        <authorList>
            <person name="Chen B."/>
            <person name="Zhang M."/>
            <person name="Lin D."/>
            <person name="Ye J."/>
            <person name="Tang K."/>
        </authorList>
    </citation>
    <scope>NUCLEOTIDE SEQUENCE</scope>
    <source>
        <strain evidence="4">TK19036</strain>
    </source>
</reference>